<evidence type="ECO:0000313" key="2">
    <source>
        <dbReference type="EMBL" id="RLN13051.1"/>
    </source>
</evidence>
<dbReference type="Proteomes" id="UP000275267">
    <property type="component" value="Unassembled WGS sequence"/>
</dbReference>
<feature type="region of interest" description="Disordered" evidence="1">
    <location>
        <begin position="1"/>
        <end position="59"/>
    </location>
</feature>
<gene>
    <name evidence="2" type="ORF">C2845_PM09G04870</name>
</gene>
<reference evidence="3" key="1">
    <citation type="journal article" date="2019" name="Nat. Commun.">
        <title>The genome of broomcorn millet.</title>
        <authorList>
            <person name="Zou C."/>
            <person name="Miki D."/>
            <person name="Li D."/>
            <person name="Tang Q."/>
            <person name="Xiao L."/>
            <person name="Rajput S."/>
            <person name="Deng P."/>
            <person name="Jia W."/>
            <person name="Huang R."/>
            <person name="Zhang M."/>
            <person name="Sun Y."/>
            <person name="Hu J."/>
            <person name="Fu X."/>
            <person name="Schnable P.S."/>
            <person name="Li F."/>
            <person name="Zhang H."/>
            <person name="Feng B."/>
            <person name="Zhu X."/>
            <person name="Liu R."/>
            <person name="Schnable J.C."/>
            <person name="Zhu J.-K."/>
            <person name="Zhang H."/>
        </authorList>
    </citation>
    <scope>NUCLEOTIDE SEQUENCE [LARGE SCALE GENOMIC DNA]</scope>
</reference>
<proteinExistence type="predicted"/>
<feature type="compositionally biased region" description="Basic and acidic residues" evidence="1">
    <location>
        <begin position="1"/>
        <end position="14"/>
    </location>
</feature>
<name>A0A3L6S1E2_PANMI</name>
<dbReference type="AlphaFoldDB" id="A0A3L6S1E2"/>
<organism evidence="2 3">
    <name type="scientific">Panicum miliaceum</name>
    <name type="common">Proso millet</name>
    <name type="synonym">Broomcorn millet</name>
    <dbReference type="NCBI Taxonomy" id="4540"/>
    <lineage>
        <taxon>Eukaryota</taxon>
        <taxon>Viridiplantae</taxon>
        <taxon>Streptophyta</taxon>
        <taxon>Embryophyta</taxon>
        <taxon>Tracheophyta</taxon>
        <taxon>Spermatophyta</taxon>
        <taxon>Magnoliopsida</taxon>
        <taxon>Liliopsida</taxon>
        <taxon>Poales</taxon>
        <taxon>Poaceae</taxon>
        <taxon>PACMAD clade</taxon>
        <taxon>Panicoideae</taxon>
        <taxon>Panicodae</taxon>
        <taxon>Paniceae</taxon>
        <taxon>Panicinae</taxon>
        <taxon>Panicum</taxon>
        <taxon>Panicum sect. Panicum</taxon>
    </lineage>
</organism>
<feature type="compositionally biased region" description="Basic and acidic residues" evidence="1">
    <location>
        <begin position="49"/>
        <end position="59"/>
    </location>
</feature>
<comment type="caution">
    <text evidence="2">The sequence shown here is derived from an EMBL/GenBank/DDBJ whole genome shotgun (WGS) entry which is preliminary data.</text>
</comment>
<evidence type="ECO:0000313" key="3">
    <source>
        <dbReference type="Proteomes" id="UP000275267"/>
    </source>
</evidence>
<keyword evidence="3" id="KW-1185">Reference proteome</keyword>
<protein>
    <submittedName>
        <fullName evidence="2">Uncharacterized protein</fullName>
    </submittedName>
</protein>
<dbReference type="EMBL" id="PQIB02000006">
    <property type="protein sequence ID" value="RLN13051.1"/>
    <property type="molecule type" value="Genomic_DNA"/>
</dbReference>
<sequence length="59" mass="6531">MAEDEGHTNNDDLRMMGLEGDNEDGLEDDRAHGPLTPGFLSASPTGYRRKTDQRGKKNL</sequence>
<evidence type="ECO:0000256" key="1">
    <source>
        <dbReference type="SAM" id="MobiDB-lite"/>
    </source>
</evidence>
<accession>A0A3L6S1E2</accession>